<dbReference type="InterPro" id="IPR020846">
    <property type="entry name" value="MFS_dom"/>
</dbReference>
<dbReference type="PaxDb" id="243274-THEMA_02875"/>
<evidence type="ECO:0000256" key="2">
    <source>
        <dbReference type="ARBA" id="ARBA00022989"/>
    </source>
</evidence>
<dbReference type="Gene3D" id="1.20.1250.20">
    <property type="entry name" value="MFS general substrate transporter like domains"/>
    <property type="match status" value="2"/>
</dbReference>
<dbReference type="PANTHER" id="PTHR23526:SF4">
    <property type="entry name" value="INTEGRAL MEMBRANE TRANSPORT PROTEIN"/>
    <property type="match status" value="1"/>
</dbReference>
<feature type="transmembrane region" description="Helical" evidence="4">
    <location>
        <begin position="283"/>
        <end position="304"/>
    </location>
</feature>
<keyword evidence="1 4" id="KW-0812">Transmembrane</keyword>
<dbReference type="OrthoDB" id="41419at2"/>
<feature type="transmembrane region" description="Helical" evidence="4">
    <location>
        <begin position="316"/>
        <end position="339"/>
    </location>
</feature>
<dbReference type="PIR" id="F72384">
    <property type="entry name" value="F72384"/>
</dbReference>
<dbReference type="PROSITE" id="PS50850">
    <property type="entry name" value="MFS"/>
    <property type="match status" value="1"/>
</dbReference>
<keyword evidence="3 4" id="KW-0472">Membrane</keyword>
<dbReference type="InParanoid" id="Q9WYK2"/>
<feature type="transmembrane region" description="Helical" evidence="4">
    <location>
        <begin position="258"/>
        <end position="277"/>
    </location>
</feature>
<feature type="transmembrane region" description="Helical" evidence="4">
    <location>
        <begin position="122"/>
        <end position="144"/>
    </location>
</feature>
<dbReference type="KEGG" id="tmw:THMA_0376"/>
<gene>
    <name evidence="6" type="ordered locus">TM_0368</name>
</gene>
<protein>
    <recommendedName>
        <fullName evidence="5">Major facilitator superfamily (MFS) profile domain-containing protein</fullName>
    </recommendedName>
</protein>
<organism evidence="6 7">
    <name type="scientific">Thermotoga maritima (strain ATCC 43589 / DSM 3109 / JCM 10099 / NBRC 100826 / MSB8)</name>
    <dbReference type="NCBI Taxonomy" id="243274"/>
    <lineage>
        <taxon>Bacteria</taxon>
        <taxon>Thermotogati</taxon>
        <taxon>Thermotogota</taxon>
        <taxon>Thermotogae</taxon>
        <taxon>Thermotogales</taxon>
        <taxon>Thermotogaceae</taxon>
        <taxon>Thermotoga</taxon>
    </lineage>
</organism>
<dbReference type="PANTHER" id="PTHR23526">
    <property type="entry name" value="INTEGRAL MEMBRANE TRANSPORT PROTEIN-RELATED"/>
    <property type="match status" value="1"/>
</dbReference>
<reference evidence="6 7" key="1">
    <citation type="journal article" date="1999" name="Nature">
        <title>Evidence for lateral gene transfer between Archaea and Bacteria from genome sequence of Thermotoga maritima.</title>
        <authorList>
            <person name="Nelson K.E."/>
            <person name="Clayton R.A."/>
            <person name="Gill S.R."/>
            <person name="Gwinn M.L."/>
            <person name="Dodson R.J."/>
            <person name="Haft D.H."/>
            <person name="Hickey E.K."/>
            <person name="Peterson J.D."/>
            <person name="Nelson W.C."/>
            <person name="Ketchum K.A."/>
            <person name="McDonald L."/>
            <person name="Utterback T.R."/>
            <person name="Malek J.A."/>
            <person name="Linher K.D."/>
            <person name="Garrett M.M."/>
            <person name="Stewart A.M."/>
            <person name="Cotton M.D."/>
            <person name="Pratt M.S."/>
            <person name="Phillips C.A."/>
            <person name="Richardson D."/>
            <person name="Heidelberg J."/>
            <person name="Sutton G.G."/>
            <person name="Fleischmann R.D."/>
            <person name="White O."/>
            <person name="Salzberg S.L."/>
            <person name="Smith H.O."/>
            <person name="Venter J.C."/>
            <person name="Fraser C.M."/>
        </authorList>
    </citation>
    <scope>NUCLEOTIDE SEQUENCE [LARGE SCALE GENOMIC DNA]</scope>
    <source>
        <strain evidence="7">ATCC 43589 / DSM 3109 / JCM 10099 / NBRC 100826 / MSB8</strain>
    </source>
</reference>
<dbReference type="FunCoup" id="Q9WYK2">
    <property type="interactions" value="251"/>
</dbReference>
<dbReference type="GO" id="GO:0022857">
    <property type="term" value="F:transmembrane transporter activity"/>
    <property type="evidence" value="ECO:0007669"/>
    <property type="project" value="InterPro"/>
</dbReference>
<keyword evidence="2 4" id="KW-1133">Transmembrane helix</keyword>
<dbReference type="Proteomes" id="UP000008183">
    <property type="component" value="Chromosome"/>
</dbReference>
<dbReference type="InterPro" id="IPR036259">
    <property type="entry name" value="MFS_trans_sf"/>
</dbReference>
<evidence type="ECO:0000256" key="3">
    <source>
        <dbReference type="ARBA" id="ARBA00023136"/>
    </source>
</evidence>
<sequence length="369" mass="40448">MLFLTNVLRSMGTMSFNLLIQLRMKEIGATLFLIGLLSSLQGAMNTFSNVFWGRISDKIGKRKVFIILSLVLASAFYPLYAVIDVPSAILIVSMIIAFFNGMYPPAAMALSSTAKKMSLGFSLYNSSNSLGMLLSRISIGFLLMFMDLKLAFVFFSIVVAVSVIPALGLKEEKIQKKKEEDFHFGRKVMEHGIWALYLGSLLRQMGTSGSMSLIAVYLNERFHYSASTIGFITAVNPLVQIPSHFLFGKMVEKVDPKFISVLGIFMSSLVPFLMMIPENWAPVLAYAFLGASFGAFINGSNNFLGRRFHYLQRGRALGLLSSARFLGATIGPFLAGLLAEKSYSLMFSTLGLAVLSGGIVVLLFTKGGD</sequence>
<evidence type="ECO:0000313" key="7">
    <source>
        <dbReference type="Proteomes" id="UP000008183"/>
    </source>
</evidence>
<keyword evidence="7" id="KW-1185">Reference proteome</keyword>
<dbReference type="EnsemblBacteria" id="AAD35455">
    <property type="protein sequence ID" value="AAD35455"/>
    <property type="gene ID" value="TM_0368"/>
</dbReference>
<dbReference type="RefSeq" id="WP_004083179.1">
    <property type="nucleotide sequence ID" value="NC_000853.1"/>
</dbReference>
<dbReference type="InterPro" id="IPR052528">
    <property type="entry name" value="Sugar_transport-like"/>
</dbReference>
<proteinExistence type="predicted"/>
<evidence type="ECO:0000259" key="5">
    <source>
        <dbReference type="PROSITE" id="PS50850"/>
    </source>
</evidence>
<feature type="transmembrane region" description="Helical" evidence="4">
    <location>
        <begin position="27"/>
        <end position="52"/>
    </location>
</feature>
<name>Q9WYK2_THEMA</name>
<feature type="transmembrane region" description="Helical" evidence="4">
    <location>
        <begin position="345"/>
        <end position="364"/>
    </location>
</feature>
<dbReference type="EMBL" id="AE000512">
    <property type="protein sequence ID" value="AAD35455.1"/>
    <property type="molecule type" value="Genomic_DNA"/>
</dbReference>
<feature type="transmembrane region" description="Helical" evidence="4">
    <location>
        <begin position="89"/>
        <end position="110"/>
    </location>
</feature>
<dbReference type="Pfam" id="PF07690">
    <property type="entry name" value="MFS_1"/>
    <property type="match status" value="2"/>
</dbReference>
<dbReference type="KEGG" id="tmm:Tmari_0366"/>
<dbReference type="PATRIC" id="fig|243274.17.peg.365"/>
<evidence type="ECO:0000256" key="4">
    <source>
        <dbReference type="SAM" id="Phobius"/>
    </source>
</evidence>
<dbReference type="KEGG" id="tmi:THEMA_02875"/>
<feature type="transmembrane region" description="Helical" evidence="4">
    <location>
        <begin position="64"/>
        <end position="83"/>
    </location>
</feature>
<evidence type="ECO:0000313" key="6">
    <source>
        <dbReference type="EMBL" id="AAD35455.1"/>
    </source>
</evidence>
<dbReference type="SUPFAM" id="SSF103473">
    <property type="entry name" value="MFS general substrate transporter"/>
    <property type="match status" value="1"/>
</dbReference>
<evidence type="ECO:0000256" key="1">
    <source>
        <dbReference type="ARBA" id="ARBA00022692"/>
    </source>
</evidence>
<feature type="transmembrane region" description="Helical" evidence="4">
    <location>
        <begin position="150"/>
        <end position="169"/>
    </location>
</feature>
<accession>Q9WYK2</accession>
<feature type="domain" description="Major facilitator superfamily (MFS) profile" evidence="5">
    <location>
        <begin position="1"/>
        <end position="369"/>
    </location>
</feature>
<dbReference type="AlphaFoldDB" id="Q9WYK2"/>
<dbReference type="KEGG" id="tma:TM0368"/>
<dbReference type="InterPro" id="IPR011701">
    <property type="entry name" value="MFS"/>
</dbReference>
<accession>G4FHT0</accession>